<proteinExistence type="predicted"/>
<dbReference type="RefSeq" id="WP_215885709.1">
    <property type="nucleotide sequence ID" value="NZ_JAAXYO010000154.1"/>
</dbReference>
<evidence type="ECO:0000313" key="2">
    <source>
        <dbReference type="Proteomes" id="UP001197378"/>
    </source>
</evidence>
<reference evidence="1" key="1">
    <citation type="journal article" date="2021" name="ISME J.">
        <title>Genomic evolution of the class Acidithiobacillia: deep-branching Proteobacteria living in extreme acidic conditions.</title>
        <authorList>
            <person name="Moya-Beltran A."/>
            <person name="Beard S."/>
            <person name="Rojas-Villalobos C."/>
            <person name="Issotta F."/>
            <person name="Gallardo Y."/>
            <person name="Ulloa R."/>
            <person name="Giaveno A."/>
            <person name="Degli Esposti M."/>
            <person name="Johnson D.B."/>
            <person name="Quatrini R."/>
        </authorList>
    </citation>
    <scope>NUCLEOTIDE SEQUENCE</scope>
    <source>
        <strain evidence="1">VAN18-1</strain>
    </source>
</reference>
<keyword evidence="2" id="KW-1185">Reference proteome</keyword>
<evidence type="ECO:0008006" key="3">
    <source>
        <dbReference type="Google" id="ProtNLM"/>
    </source>
</evidence>
<protein>
    <recommendedName>
        <fullName evidence="3">HNH endonuclease</fullName>
    </recommendedName>
</protein>
<dbReference type="EMBL" id="JAAXYO010000154">
    <property type="protein sequence ID" value="MBU2788655.1"/>
    <property type="molecule type" value="Genomic_DNA"/>
</dbReference>
<evidence type="ECO:0000313" key="1">
    <source>
        <dbReference type="EMBL" id="MBU2788655.1"/>
    </source>
</evidence>
<sequence>MRYFWTPFPFPQSPPITGWADIDPLFGNHFTLGDGRVVHRGEKIPALEKASDLPGVLRQRPQFCGDLIPVSAHGTSLASLLAKKDWDAIRKPLIEERSNSCEACGRRQKSGLNAHEIWEYHLPEHGAHGIQRLAQIKILCHHCHMMFHLAFANLQGKWDETVDRLMRLHRWSENQFENFGGFVEARRDTFNRYSWILDLSIVQSVDTLHLDKVWSLHPELDRVICAPGKYEGQGTRYAAILGKPWVIADRQFPAYPSPLQVAA</sequence>
<name>A0AAE2YRW2_9PROT</name>
<dbReference type="AlphaFoldDB" id="A0AAE2YRW2"/>
<comment type="caution">
    <text evidence="1">The sequence shown here is derived from an EMBL/GenBank/DDBJ whole genome shotgun (WGS) entry which is preliminary data.</text>
</comment>
<organism evidence="1 2">
    <name type="scientific">Igneacidithiobacillus copahuensis</name>
    <dbReference type="NCBI Taxonomy" id="2724909"/>
    <lineage>
        <taxon>Bacteria</taxon>
        <taxon>Pseudomonadati</taxon>
        <taxon>Pseudomonadota</taxon>
        <taxon>Acidithiobacillia</taxon>
        <taxon>Acidithiobacillales</taxon>
        <taxon>Acidithiobacillaceae</taxon>
        <taxon>Igneacidithiobacillus</taxon>
    </lineage>
</organism>
<accession>A0AAE2YRW2</accession>
<gene>
    <name evidence="1" type="ORF">HFQ13_10675</name>
</gene>
<dbReference type="Proteomes" id="UP001197378">
    <property type="component" value="Unassembled WGS sequence"/>
</dbReference>